<dbReference type="InterPro" id="IPR003615">
    <property type="entry name" value="HNH_nuc"/>
</dbReference>
<name>A0ABR9N2E1_9MICO</name>
<gene>
    <name evidence="3" type="ORF">IHE71_19180</name>
</gene>
<feature type="compositionally biased region" description="Low complexity" evidence="1">
    <location>
        <begin position="572"/>
        <end position="586"/>
    </location>
</feature>
<feature type="region of interest" description="Disordered" evidence="1">
    <location>
        <begin position="523"/>
        <end position="544"/>
    </location>
</feature>
<sequence>MQGPMFDDAELVDEFGVPVPAPDHTARELAAILATNPLNDPTFAAELAARDAGPDGLPGEVVNPADLLLGDVAGLAPDAALAGALRDLTRTPEHLDTVSDSELRGVVAGWERLISWARAGQARVARELMARTDGPLGRDSVAGEIAGELRVTTGEAWGIAMRGEGTGLYPDLEGALSAGRIDARKADTFLRAGADLTTEERREAITELLPDAPEHTWKWISERMNAWAARLHGKKARRRQVVDRSDVWAESAGPGVGRIIADLPVADAAQAFNTVQGAAKALKDAPGETRPLGALRAAAFAALITGRVVLACPDGDGENGSDEGDATEELPGLVAPVLDTDLVPVPEDPPGIHLTAPAPEPGTTDPAHPAGTRIRVVDVPATVHVTVPATMLLDPDDLTPGNLEGIGPIPADAAARIAADGTWRRLLTDPASGVLTDYSTRAYTPGATLRAAVTARDETCTFPGCHRPARSGGRTTVDLDHIQPFDPDHPDRPGTPGQTRAANLHALCRKHHNLKTHGGWHVTRDPGTGVTRWTAPTGARTDVRPTITDPAIRYALTRGMTLAAPPAPPTADGPTPTTPDTGAPPF</sequence>
<keyword evidence="3" id="KW-0378">Hydrolase</keyword>
<dbReference type="GO" id="GO:0004519">
    <property type="term" value="F:endonuclease activity"/>
    <property type="evidence" value="ECO:0007669"/>
    <property type="project" value="UniProtKB-KW"/>
</dbReference>
<dbReference type="SMART" id="SM00507">
    <property type="entry name" value="HNHc"/>
    <property type="match status" value="1"/>
</dbReference>
<feature type="domain" description="HNH nuclease" evidence="2">
    <location>
        <begin position="448"/>
        <end position="513"/>
    </location>
</feature>
<evidence type="ECO:0000256" key="1">
    <source>
        <dbReference type="SAM" id="MobiDB-lite"/>
    </source>
</evidence>
<proteinExistence type="predicted"/>
<reference evidence="3 4" key="1">
    <citation type="submission" date="2020-10" db="EMBL/GenBank/DDBJ databases">
        <title>Myceligenerans pegani sp. nov., an endophytic actinomycete isolated from Peganum harmala L. in Xinjiang, China.</title>
        <authorList>
            <person name="Xin L."/>
        </authorList>
    </citation>
    <scope>NUCLEOTIDE SEQUENCE [LARGE SCALE GENOMIC DNA]</scope>
    <source>
        <strain evidence="3 4">TRM65318</strain>
    </source>
</reference>
<dbReference type="EMBL" id="JADAQT010000105">
    <property type="protein sequence ID" value="MBE1877816.1"/>
    <property type="molecule type" value="Genomic_DNA"/>
</dbReference>
<keyword evidence="4" id="KW-1185">Reference proteome</keyword>
<evidence type="ECO:0000313" key="4">
    <source>
        <dbReference type="Proteomes" id="UP000625527"/>
    </source>
</evidence>
<dbReference type="Proteomes" id="UP000625527">
    <property type="component" value="Unassembled WGS sequence"/>
</dbReference>
<protein>
    <submittedName>
        <fullName evidence="3">HNH endonuclease</fullName>
    </submittedName>
</protein>
<accession>A0ABR9N2E1</accession>
<evidence type="ECO:0000259" key="2">
    <source>
        <dbReference type="SMART" id="SM00507"/>
    </source>
</evidence>
<keyword evidence="3" id="KW-0255">Endonuclease</keyword>
<keyword evidence="3" id="KW-0540">Nuclease</keyword>
<dbReference type="CDD" id="cd00085">
    <property type="entry name" value="HNHc"/>
    <property type="match status" value="1"/>
</dbReference>
<dbReference type="RefSeq" id="WP_192864359.1">
    <property type="nucleotide sequence ID" value="NZ_JADAQT010000105.1"/>
</dbReference>
<feature type="region of interest" description="Disordered" evidence="1">
    <location>
        <begin position="562"/>
        <end position="586"/>
    </location>
</feature>
<evidence type="ECO:0000313" key="3">
    <source>
        <dbReference type="EMBL" id="MBE1877816.1"/>
    </source>
</evidence>
<comment type="caution">
    <text evidence="3">The sequence shown here is derived from an EMBL/GenBank/DDBJ whole genome shotgun (WGS) entry which is preliminary data.</text>
</comment>
<organism evidence="3 4">
    <name type="scientific">Myceligenerans pegani</name>
    <dbReference type="NCBI Taxonomy" id="2776917"/>
    <lineage>
        <taxon>Bacteria</taxon>
        <taxon>Bacillati</taxon>
        <taxon>Actinomycetota</taxon>
        <taxon>Actinomycetes</taxon>
        <taxon>Micrococcales</taxon>
        <taxon>Promicromonosporaceae</taxon>
        <taxon>Myceligenerans</taxon>
    </lineage>
</organism>